<sequence>MTALVDGADYARLLTIVEQRAGRYAEDLESVLARAGLRGEESRLLDEFEQCVSGVLDHYPARRRRASHELLFRPFYETRQESVDSERRRTLLVALMAAEVEAQGPLRLTMAQNKDLAEILERLGVDCAAEGLWLHAAEAFERAAETHLLTNDHAARDRCLFLQTRARHRIEQRPARRAFLAFSAVTCGYGYRPYRLLWWVLVQLVAFWLTLWLVTDALTPYNLYLAAVNYLNPAGTEQASGAVKAVLVVESYSGALSLNVFFALLVRRWFR</sequence>
<reference evidence="2 3" key="1">
    <citation type="submission" date="2020-08" db="EMBL/GenBank/DDBJ databases">
        <title>Sequencing the genomes of 1000 actinobacteria strains.</title>
        <authorList>
            <person name="Klenk H.-P."/>
        </authorList>
    </citation>
    <scope>NUCLEOTIDE SEQUENCE [LARGE SCALE GENOMIC DNA]</scope>
    <source>
        <strain evidence="2 3">DSM 45084</strain>
    </source>
</reference>
<dbReference type="Proteomes" id="UP000542674">
    <property type="component" value="Unassembled WGS sequence"/>
</dbReference>
<dbReference type="RefSeq" id="WP_184673181.1">
    <property type="nucleotide sequence ID" value="NZ_BAABAI010000041.1"/>
</dbReference>
<comment type="caution">
    <text evidence="2">The sequence shown here is derived from an EMBL/GenBank/DDBJ whole genome shotgun (WGS) entry which is preliminary data.</text>
</comment>
<accession>A0A7W7T7N1</accession>
<evidence type="ECO:0000256" key="1">
    <source>
        <dbReference type="SAM" id="Phobius"/>
    </source>
</evidence>
<dbReference type="EMBL" id="JACHJS010000001">
    <property type="protein sequence ID" value="MBB4968020.1"/>
    <property type="molecule type" value="Genomic_DNA"/>
</dbReference>
<dbReference type="AlphaFoldDB" id="A0A7W7T7N1"/>
<gene>
    <name evidence="2" type="ORF">F4559_005379</name>
</gene>
<organism evidence="2 3">
    <name type="scientific">Saccharothrix violaceirubra</name>
    <dbReference type="NCBI Taxonomy" id="413306"/>
    <lineage>
        <taxon>Bacteria</taxon>
        <taxon>Bacillati</taxon>
        <taxon>Actinomycetota</taxon>
        <taxon>Actinomycetes</taxon>
        <taxon>Pseudonocardiales</taxon>
        <taxon>Pseudonocardiaceae</taxon>
        <taxon>Saccharothrix</taxon>
    </lineage>
</organism>
<proteinExistence type="predicted"/>
<evidence type="ECO:0000313" key="2">
    <source>
        <dbReference type="EMBL" id="MBB4968020.1"/>
    </source>
</evidence>
<keyword evidence="3" id="KW-1185">Reference proteome</keyword>
<feature type="transmembrane region" description="Helical" evidence="1">
    <location>
        <begin position="196"/>
        <end position="215"/>
    </location>
</feature>
<protein>
    <submittedName>
        <fullName evidence="2">Uncharacterized protein</fullName>
    </submittedName>
</protein>
<keyword evidence="1" id="KW-0472">Membrane</keyword>
<feature type="transmembrane region" description="Helical" evidence="1">
    <location>
        <begin position="252"/>
        <end position="270"/>
    </location>
</feature>
<evidence type="ECO:0000313" key="3">
    <source>
        <dbReference type="Proteomes" id="UP000542674"/>
    </source>
</evidence>
<keyword evidence="1" id="KW-0812">Transmembrane</keyword>
<keyword evidence="1" id="KW-1133">Transmembrane helix</keyword>
<name>A0A7W7T7N1_9PSEU</name>